<dbReference type="EMBL" id="GGEC01072241">
    <property type="protein sequence ID" value="MBX52725.1"/>
    <property type="molecule type" value="Transcribed_RNA"/>
</dbReference>
<dbReference type="AlphaFoldDB" id="A0A2P2PDC6"/>
<reference evidence="1" key="1">
    <citation type="submission" date="2018-02" db="EMBL/GenBank/DDBJ databases">
        <title>Rhizophora mucronata_Transcriptome.</title>
        <authorList>
            <person name="Meera S.P."/>
            <person name="Sreeshan A."/>
            <person name="Augustine A."/>
        </authorList>
    </citation>
    <scope>NUCLEOTIDE SEQUENCE</scope>
    <source>
        <tissue evidence="1">Leaf</tissue>
    </source>
</reference>
<accession>A0A2P2PDC6</accession>
<sequence>MYGALFCPFLSATKYVFHVWEMSKQCGSLDNTIMLFLSKILLHILGLQYTISKSLYLA</sequence>
<protein>
    <submittedName>
        <fullName evidence="1">Uncharacterized protein</fullName>
    </submittedName>
</protein>
<evidence type="ECO:0000313" key="1">
    <source>
        <dbReference type="EMBL" id="MBX52725.1"/>
    </source>
</evidence>
<proteinExistence type="predicted"/>
<name>A0A2P2PDC6_RHIMU</name>
<organism evidence="1">
    <name type="scientific">Rhizophora mucronata</name>
    <name type="common">Asiatic mangrove</name>
    <dbReference type="NCBI Taxonomy" id="61149"/>
    <lineage>
        <taxon>Eukaryota</taxon>
        <taxon>Viridiplantae</taxon>
        <taxon>Streptophyta</taxon>
        <taxon>Embryophyta</taxon>
        <taxon>Tracheophyta</taxon>
        <taxon>Spermatophyta</taxon>
        <taxon>Magnoliopsida</taxon>
        <taxon>eudicotyledons</taxon>
        <taxon>Gunneridae</taxon>
        <taxon>Pentapetalae</taxon>
        <taxon>rosids</taxon>
        <taxon>fabids</taxon>
        <taxon>Malpighiales</taxon>
        <taxon>Rhizophoraceae</taxon>
        <taxon>Rhizophora</taxon>
    </lineage>
</organism>